<gene>
    <name evidence="1" type="ORF">GXP69_00535</name>
</gene>
<dbReference type="Proteomes" id="UP000474777">
    <property type="component" value="Unassembled WGS sequence"/>
</dbReference>
<accession>A0A6B3LM70</accession>
<sequence>MAQEQFTRTNAQGEAKHYTAQFGKDEQGNWLPIQLIPQEADSFSGQQRKLTFKSLHVESDREGNITIRTEFYDDQFTPTGLLSPSFSRVISENTRGDEAQFFFDQLRSQLEKNILNILAAGGAYEGSGFLGHPHNRFFDAQGNRNALEDVNALPTYDYHGTTENPADL</sequence>
<organism evidence="1 2">
    <name type="scientific">Pontibacter burrus</name>
    <dbReference type="NCBI Taxonomy" id="2704466"/>
    <lineage>
        <taxon>Bacteria</taxon>
        <taxon>Pseudomonadati</taxon>
        <taxon>Bacteroidota</taxon>
        <taxon>Cytophagia</taxon>
        <taxon>Cytophagales</taxon>
        <taxon>Hymenobacteraceae</taxon>
        <taxon>Pontibacter</taxon>
    </lineage>
</organism>
<name>A0A6B3LM70_9BACT</name>
<comment type="caution">
    <text evidence="1">The sequence shown here is derived from an EMBL/GenBank/DDBJ whole genome shotgun (WGS) entry which is preliminary data.</text>
</comment>
<dbReference type="EMBL" id="JAAGWD010000001">
    <property type="protein sequence ID" value="NEM96165.1"/>
    <property type="molecule type" value="Genomic_DNA"/>
</dbReference>
<evidence type="ECO:0000313" key="2">
    <source>
        <dbReference type="Proteomes" id="UP000474777"/>
    </source>
</evidence>
<dbReference type="RefSeq" id="WP_163910922.1">
    <property type="nucleotide sequence ID" value="NZ_JAAGWD010000001.1"/>
</dbReference>
<reference evidence="1 2" key="1">
    <citation type="submission" date="2020-02" db="EMBL/GenBank/DDBJ databases">
        <authorList>
            <person name="Kim M.K."/>
        </authorList>
    </citation>
    <scope>NUCLEOTIDE SEQUENCE [LARGE SCALE GENOMIC DNA]</scope>
    <source>
        <strain evidence="1 2">BT327</strain>
    </source>
</reference>
<proteinExistence type="predicted"/>
<dbReference type="AlphaFoldDB" id="A0A6B3LM70"/>
<evidence type="ECO:0000313" key="1">
    <source>
        <dbReference type="EMBL" id="NEM96165.1"/>
    </source>
</evidence>
<keyword evidence="2" id="KW-1185">Reference proteome</keyword>
<protein>
    <submittedName>
        <fullName evidence="1">Uncharacterized protein</fullName>
    </submittedName>
</protein>